<proteinExistence type="predicted"/>
<gene>
    <name evidence="1" type="ORF">FOZ76_06065</name>
</gene>
<dbReference type="EMBL" id="VLTJ01000010">
    <property type="protein sequence ID" value="TSH97293.1"/>
    <property type="molecule type" value="Genomic_DNA"/>
</dbReference>
<organism evidence="1 2">
    <name type="scientific">Verticiella sediminum</name>
    <dbReference type="NCBI Taxonomy" id="1247510"/>
    <lineage>
        <taxon>Bacteria</taxon>
        <taxon>Pseudomonadati</taxon>
        <taxon>Pseudomonadota</taxon>
        <taxon>Betaproteobacteria</taxon>
        <taxon>Burkholderiales</taxon>
        <taxon>Alcaligenaceae</taxon>
        <taxon>Verticiella</taxon>
    </lineage>
</organism>
<protein>
    <submittedName>
        <fullName evidence="1">Uncharacterized protein</fullName>
    </submittedName>
</protein>
<dbReference type="Proteomes" id="UP000318405">
    <property type="component" value="Unassembled WGS sequence"/>
</dbReference>
<accession>A0A556AWG8</accession>
<reference evidence="1 2" key="1">
    <citation type="submission" date="2019-07" db="EMBL/GenBank/DDBJ databases">
        <title>Qingshengfaniella alkalisoli gen. nov., sp. nov., isolated from saline soil.</title>
        <authorList>
            <person name="Xu L."/>
            <person name="Huang X.-X."/>
            <person name="Sun J.-Q."/>
        </authorList>
    </citation>
    <scope>NUCLEOTIDE SEQUENCE [LARGE SCALE GENOMIC DNA]</scope>
    <source>
        <strain evidence="1 2">DSM 27279</strain>
    </source>
</reference>
<comment type="caution">
    <text evidence="1">The sequence shown here is derived from an EMBL/GenBank/DDBJ whole genome shotgun (WGS) entry which is preliminary data.</text>
</comment>
<sequence>MDLTIGIEGWALNLERSQDPVTLQLLAAGVVLAETQTSFPRSDISEFVGQDIVCGFRFPTSAIQKLRDIASYGVDAHIEIVIAGTDDSLPTATVEPSLKGLLALDSSIPEITTGLDITARISDLRREAQALASSPLRPRPEHEAGYIEALSIDEDGRVWILGWKTKDPFIDCSAIVVDQQKITAGLAYTLYDRPDLDDRASGIVGVLETEWRPSPQSNAIIYFGDTLERYIRCTKPIRIVSHAAFCEQAFKLFANCHTGHTAALQGILDGRDSWRVSNPSPVTANAAVDRVLALPGFGAMVTGWILSPIKAVKTLAIRLGKSVISCDQSTVYHSSRTDLSSIAGGNNLLLTDAGFTAVFRGQLEKSDLSAPLLRITYVDGTSSTHTISVEALQLLGHGVSADAAKQLYPALEMESFFPEFVAALQRQLTVSAKLLTTYRASPCPNLAIFVVPDDRSDAFLLFSDVGAWLSSDCPETLGVAFVARLGNRRSEVMMLFNALAQATQAKLSLFFTPVPEQALHQLPYFTGAINPETITFVGPNIFLTPQGWTGLAQLETEDLELPIVYEIDEDPSTGRDHSYGADCFSWSRTSVISWLFGRPLYFDGIPEIDTFPISQARVITGGAMRSRRHVSTPLARAMNRTLTDLHYASA</sequence>
<evidence type="ECO:0000313" key="1">
    <source>
        <dbReference type="EMBL" id="TSH97293.1"/>
    </source>
</evidence>
<dbReference type="AlphaFoldDB" id="A0A556AWG8"/>
<dbReference type="RefSeq" id="WP_143947248.1">
    <property type="nucleotide sequence ID" value="NZ_BAABMB010000001.1"/>
</dbReference>
<dbReference type="OrthoDB" id="7900964at2"/>
<keyword evidence="2" id="KW-1185">Reference proteome</keyword>
<evidence type="ECO:0000313" key="2">
    <source>
        <dbReference type="Proteomes" id="UP000318405"/>
    </source>
</evidence>
<name>A0A556AWG8_9BURK</name>